<feature type="transmembrane region" description="Helical" evidence="1">
    <location>
        <begin position="143"/>
        <end position="166"/>
    </location>
</feature>
<keyword evidence="1" id="KW-0472">Membrane</keyword>
<keyword evidence="1" id="KW-0812">Transmembrane</keyword>
<name>A0A2H6LI80_9NOSO</name>
<evidence type="ECO:0000313" key="2">
    <source>
        <dbReference type="EMBL" id="GBE92928.1"/>
    </source>
</evidence>
<dbReference type="AlphaFoldDB" id="A0A2H6LI80"/>
<evidence type="ECO:0000256" key="1">
    <source>
        <dbReference type="SAM" id="Phobius"/>
    </source>
</evidence>
<gene>
    <name evidence="2" type="ORF">NCWK1_2688</name>
</gene>
<feature type="transmembrane region" description="Helical" evidence="1">
    <location>
        <begin position="104"/>
        <end position="131"/>
    </location>
</feature>
<keyword evidence="3" id="KW-1185">Reference proteome</keyword>
<reference evidence="3" key="1">
    <citation type="journal article" date="2018" name="Genome Announc.">
        <title>Draft Genome Sequence of the Nitrogen-Fixing and Hormogonia-Inducing Cyanobacterium Nostoc cycadae Strain WK-1, Isolated from the Coralloid Roots of Cycas revoluta.</title>
        <authorList>
            <person name="Kanesaki Y."/>
            <person name="Hirose M."/>
            <person name="Hirose Y."/>
            <person name="Fujisawa T."/>
            <person name="Nakamura Y."/>
            <person name="Watanabe S."/>
            <person name="Matsunaga S."/>
            <person name="Uchida H."/>
            <person name="Murakami A."/>
        </authorList>
    </citation>
    <scope>NUCLEOTIDE SEQUENCE [LARGE SCALE GENOMIC DNA]</scope>
    <source>
        <strain evidence="3">WK-1</strain>
    </source>
</reference>
<accession>A0A2H6LI80</accession>
<dbReference type="PANTHER" id="PTHR36383:SF1">
    <property type="entry name" value="PROTEIN, PUTATIVE-RELATED"/>
    <property type="match status" value="1"/>
</dbReference>
<evidence type="ECO:0000313" key="3">
    <source>
        <dbReference type="Proteomes" id="UP000236527"/>
    </source>
</evidence>
<proteinExistence type="predicted"/>
<dbReference type="Proteomes" id="UP000236527">
    <property type="component" value="Unassembled WGS sequence"/>
</dbReference>
<protein>
    <submittedName>
        <fullName evidence="2">Uncharacterized protein</fullName>
    </submittedName>
</protein>
<dbReference type="PANTHER" id="PTHR36383">
    <property type="entry name" value="OS09G0529350 PROTEIN"/>
    <property type="match status" value="1"/>
</dbReference>
<sequence length="233" mass="26139">MPGYSEMDFPRYLYSPLRPQTTIAIDHVNTTNSDTQPNVKIPIVLNFANNYKRSLIFIIPGTGHWKVGSLNLIVSTPYPLLSIFQMNRMLDTQLMAERLESLKAGMIGVFSLSVTWLITNLFNALVLARYFDILTSLQVTLHWYLFVSWAIASFSGLLFGVTYRYIIRQDQNLQLKAGGVMAFGLVRGLAQIEFDWSLAGAVLAGESVLWFIVAAIALNQAIQVGWVKPFPSI</sequence>
<keyword evidence="1" id="KW-1133">Transmembrane helix</keyword>
<feature type="transmembrane region" description="Helical" evidence="1">
    <location>
        <begin position="196"/>
        <end position="218"/>
    </location>
</feature>
<organism evidence="2 3">
    <name type="scientific">Nostoc cycadae WK-1</name>
    <dbReference type="NCBI Taxonomy" id="1861711"/>
    <lineage>
        <taxon>Bacteria</taxon>
        <taxon>Bacillati</taxon>
        <taxon>Cyanobacteriota</taxon>
        <taxon>Cyanophyceae</taxon>
        <taxon>Nostocales</taxon>
        <taxon>Nostocaceae</taxon>
        <taxon>Nostoc</taxon>
    </lineage>
</organism>
<dbReference type="EMBL" id="BDGE01000042">
    <property type="protein sequence ID" value="GBE92928.1"/>
    <property type="molecule type" value="Genomic_DNA"/>
</dbReference>
<comment type="caution">
    <text evidence="2">The sequence shown here is derived from an EMBL/GenBank/DDBJ whole genome shotgun (WGS) entry which is preliminary data.</text>
</comment>